<dbReference type="CDD" id="cd16841">
    <property type="entry name" value="RraA_family"/>
    <property type="match status" value="1"/>
</dbReference>
<sequence>MDEPQFEYEQRGNRYPMSVTPVPTADLYDEYGESLAICTTGFRRFGGRRLFAGPVRTVRCLEDNALLRPLVHTPGEGAVLVVDGGGSPRTALVGDLIAGAAEAHGWAGLIINGSVRDSVALGGLDLGIKALGTVPRKSGKTGEGAVDEPVTIGDITFRTGDTVHADDDGVVVLPR</sequence>
<dbReference type="EC" id="4.1.1.112" evidence="9"/>
<dbReference type="SUPFAM" id="SSF89562">
    <property type="entry name" value="RraA-like"/>
    <property type="match status" value="1"/>
</dbReference>
<dbReference type="InterPro" id="IPR036704">
    <property type="entry name" value="RraA/RraA-like_sf"/>
</dbReference>
<dbReference type="NCBIfam" id="NF006875">
    <property type="entry name" value="PRK09372.1"/>
    <property type="match status" value="1"/>
</dbReference>
<evidence type="ECO:0000256" key="5">
    <source>
        <dbReference type="ARBA" id="ARBA00022723"/>
    </source>
</evidence>
<dbReference type="RefSeq" id="WP_372452956.1">
    <property type="nucleotide sequence ID" value="NZ_BMVL01000002.1"/>
</dbReference>
<reference evidence="10 11" key="1">
    <citation type="submission" date="2021-03" db="EMBL/GenBank/DDBJ databases">
        <title>Genomic Encyclopedia of Type Strains, Phase IV (KMG-IV): sequencing the most valuable type-strain genomes for metagenomic binning, comparative biology and taxonomic classification.</title>
        <authorList>
            <person name="Goeker M."/>
        </authorList>
    </citation>
    <scope>NUCLEOTIDE SEQUENCE [LARGE SCALE GENOMIC DNA]</scope>
    <source>
        <strain evidence="10 11">DSM 40526</strain>
    </source>
</reference>
<dbReference type="Gene3D" id="3.50.30.40">
    <property type="entry name" value="Ribonuclease E inhibitor RraA/RraA-like"/>
    <property type="match status" value="1"/>
</dbReference>
<organism evidence="10 11">
    <name type="scientific">Streptomyces avidinii</name>
    <dbReference type="NCBI Taxonomy" id="1895"/>
    <lineage>
        <taxon>Bacteria</taxon>
        <taxon>Bacillati</taxon>
        <taxon>Actinomycetota</taxon>
        <taxon>Actinomycetes</taxon>
        <taxon>Kitasatosporales</taxon>
        <taxon>Streptomycetaceae</taxon>
        <taxon>Streptomyces</taxon>
    </lineage>
</organism>
<comment type="cofactor">
    <cofactor evidence="2 9">
        <name>a divalent metal cation</name>
        <dbReference type="ChEBI" id="CHEBI:60240"/>
    </cofactor>
</comment>
<evidence type="ECO:0000256" key="1">
    <source>
        <dbReference type="ARBA" id="ARBA00001342"/>
    </source>
</evidence>
<dbReference type="EC" id="4.1.3.17" evidence="9"/>
<dbReference type="Pfam" id="PF03737">
    <property type="entry name" value="RraA-like"/>
    <property type="match status" value="1"/>
</dbReference>
<comment type="function">
    <text evidence="7 9">Catalyzes the aldol cleavage of 4-hydroxy-4-methyl-2-oxoglutarate (HMG) into 2 molecules of pyruvate. Also contains a secondary oxaloacetate (OAA) decarboxylase activity due to the common pyruvate enolate transition state formed following C-C bond cleavage in the retro-aldol and decarboxylation reactions.</text>
</comment>
<comment type="catalytic activity">
    <reaction evidence="1 9">
        <text>4-hydroxy-4-methyl-2-oxoglutarate = 2 pyruvate</text>
        <dbReference type="Rhea" id="RHEA:22748"/>
        <dbReference type="ChEBI" id="CHEBI:15361"/>
        <dbReference type="ChEBI" id="CHEBI:58276"/>
        <dbReference type="EC" id="4.1.3.17"/>
    </reaction>
</comment>
<evidence type="ECO:0000256" key="3">
    <source>
        <dbReference type="ARBA" id="ARBA00008621"/>
    </source>
</evidence>
<protein>
    <recommendedName>
        <fullName evidence="9">4-hydroxy-4-methyl-2-oxoglutarate aldolase</fullName>
        <shortName evidence="9">HMG aldolase</shortName>
        <ecNumber evidence="9">4.1.1.112</ecNumber>
        <ecNumber evidence="9">4.1.3.17</ecNumber>
    </recommendedName>
    <alternativeName>
        <fullName evidence="9">Oxaloacetate decarboxylase</fullName>
    </alternativeName>
</protein>
<dbReference type="EMBL" id="JAGGLQ010000001">
    <property type="protein sequence ID" value="MBP2035088.1"/>
    <property type="molecule type" value="Genomic_DNA"/>
</dbReference>
<evidence type="ECO:0000256" key="2">
    <source>
        <dbReference type="ARBA" id="ARBA00001968"/>
    </source>
</evidence>
<keyword evidence="11" id="KW-1185">Reference proteome</keyword>
<evidence type="ECO:0000256" key="4">
    <source>
        <dbReference type="ARBA" id="ARBA00011233"/>
    </source>
</evidence>
<evidence type="ECO:0000256" key="6">
    <source>
        <dbReference type="ARBA" id="ARBA00023239"/>
    </source>
</evidence>
<keyword evidence="5 9" id="KW-0479">Metal-binding</keyword>
<accession>A0ABS4KYH7</accession>
<evidence type="ECO:0000313" key="11">
    <source>
        <dbReference type="Proteomes" id="UP001519310"/>
    </source>
</evidence>
<dbReference type="PANTHER" id="PTHR33254:SF4">
    <property type="entry name" value="4-HYDROXY-4-METHYL-2-OXOGLUTARATE ALDOLASE 3-RELATED"/>
    <property type="match status" value="1"/>
</dbReference>
<comment type="subunit">
    <text evidence="4 9">Homotrimer.</text>
</comment>
<proteinExistence type="inferred from homology"/>
<evidence type="ECO:0000256" key="9">
    <source>
        <dbReference type="RuleBase" id="RU004338"/>
    </source>
</evidence>
<dbReference type="Proteomes" id="UP001519310">
    <property type="component" value="Unassembled WGS sequence"/>
</dbReference>
<gene>
    <name evidence="10" type="ORF">J2Z77_000872</name>
</gene>
<evidence type="ECO:0000256" key="8">
    <source>
        <dbReference type="ARBA" id="ARBA00047973"/>
    </source>
</evidence>
<comment type="caution">
    <text evidence="10">The sequence shown here is derived from an EMBL/GenBank/DDBJ whole genome shotgun (WGS) entry which is preliminary data.</text>
</comment>
<dbReference type="NCBIfam" id="TIGR01935">
    <property type="entry name" value="NOT-MenG"/>
    <property type="match status" value="1"/>
</dbReference>
<keyword evidence="6 9" id="KW-0456">Lyase</keyword>
<dbReference type="InterPro" id="IPR010203">
    <property type="entry name" value="RraA"/>
</dbReference>
<dbReference type="PANTHER" id="PTHR33254">
    <property type="entry name" value="4-HYDROXY-4-METHYL-2-OXOGLUTARATE ALDOLASE 3-RELATED"/>
    <property type="match status" value="1"/>
</dbReference>
<evidence type="ECO:0000313" key="10">
    <source>
        <dbReference type="EMBL" id="MBP2035088.1"/>
    </source>
</evidence>
<evidence type="ECO:0000256" key="7">
    <source>
        <dbReference type="ARBA" id="ARBA00025046"/>
    </source>
</evidence>
<comment type="similarity">
    <text evidence="3 9">Belongs to the class II aldolase/RraA-like family.</text>
</comment>
<comment type="catalytic activity">
    <reaction evidence="8 9">
        <text>oxaloacetate + H(+) = pyruvate + CO2</text>
        <dbReference type="Rhea" id="RHEA:15641"/>
        <dbReference type="ChEBI" id="CHEBI:15361"/>
        <dbReference type="ChEBI" id="CHEBI:15378"/>
        <dbReference type="ChEBI" id="CHEBI:16452"/>
        <dbReference type="ChEBI" id="CHEBI:16526"/>
        <dbReference type="EC" id="4.1.1.112"/>
    </reaction>
</comment>
<dbReference type="InterPro" id="IPR005493">
    <property type="entry name" value="RraA/RraA-like"/>
</dbReference>
<name>A0ABS4KYH7_STRAV</name>